<dbReference type="RefSeq" id="WP_048841021.1">
    <property type="nucleotide sequence ID" value="NZ_BAMX01000014.1"/>
</dbReference>
<dbReference type="Proteomes" id="UP000032670">
    <property type="component" value="Unassembled WGS sequence"/>
</dbReference>
<dbReference type="Proteomes" id="UP000270034">
    <property type="component" value="Chromosome"/>
</dbReference>
<evidence type="ECO:0000256" key="1">
    <source>
        <dbReference type="ARBA" id="ARBA00007592"/>
    </source>
</evidence>
<reference evidence="7 8" key="1">
    <citation type="submission" date="2012-11" db="EMBL/GenBank/DDBJ databases">
        <title>Whole genome sequence of Acetobacter orientalis 21F-2.</title>
        <authorList>
            <person name="Azuma Y."/>
            <person name="Higashiura N."/>
            <person name="Hirakawa H."/>
            <person name="Matsushita K."/>
        </authorList>
    </citation>
    <scope>NUCLEOTIDE SEQUENCE [LARGE SCALE GENOMIC DNA]</scope>
    <source>
        <strain evidence="7 8">21F-2</strain>
    </source>
</reference>
<accession>A0A0D6NIU2</accession>
<keyword evidence="8" id="KW-1185">Reference proteome</keyword>
<organism evidence="6 9">
    <name type="scientific">Acetobacter orientalis</name>
    <dbReference type="NCBI Taxonomy" id="146474"/>
    <lineage>
        <taxon>Bacteria</taxon>
        <taxon>Pseudomonadati</taxon>
        <taxon>Pseudomonadota</taxon>
        <taxon>Alphaproteobacteria</taxon>
        <taxon>Acetobacterales</taxon>
        <taxon>Acetobacteraceae</taxon>
        <taxon>Acetobacter</taxon>
    </lineage>
</organism>
<dbReference type="GeneID" id="76204145"/>
<protein>
    <submittedName>
        <fullName evidence="6 7">Dihydrodipicolinate synthase</fullName>
    </submittedName>
</protein>
<evidence type="ECO:0000313" key="9">
    <source>
        <dbReference type="Proteomes" id="UP000270034"/>
    </source>
</evidence>
<dbReference type="KEGG" id="aot:AcetOri_orf04789"/>
<dbReference type="AlphaFoldDB" id="A0A2Z5ZMX3"/>
<dbReference type="PIRSF" id="PIRSF001365">
    <property type="entry name" value="DHDPS"/>
    <property type="match status" value="1"/>
</dbReference>
<dbReference type="SMART" id="SM01130">
    <property type="entry name" value="DHDPS"/>
    <property type="match status" value="1"/>
</dbReference>
<comment type="similarity">
    <text evidence="1 3">Belongs to the DapA family.</text>
</comment>
<evidence type="ECO:0000313" key="6">
    <source>
        <dbReference type="EMBL" id="BBC81517.1"/>
    </source>
</evidence>
<dbReference type="PRINTS" id="PR00146">
    <property type="entry name" value="DHPICSNTHASE"/>
</dbReference>
<dbReference type="Gene3D" id="3.20.20.70">
    <property type="entry name" value="Aldolase class I"/>
    <property type="match status" value="1"/>
</dbReference>
<evidence type="ECO:0000256" key="3">
    <source>
        <dbReference type="PIRNR" id="PIRNR001365"/>
    </source>
</evidence>
<feature type="active site" description="Proton donor/acceptor" evidence="4">
    <location>
        <position position="135"/>
    </location>
</feature>
<accession>A0A2Z5ZMX3</accession>
<keyword evidence="2 3" id="KW-0456">Lyase</keyword>
<dbReference type="STRING" id="1231341.Abor_014_157"/>
<dbReference type="Pfam" id="PF00701">
    <property type="entry name" value="DHDPS"/>
    <property type="match status" value="1"/>
</dbReference>
<feature type="binding site" evidence="5">
    <location>
        <position position="47"/>
    </location>
    <ligand>
        <name>pyruvate</name>
        <dbReference type="ChEBI" id="CHEBI:15361"/>
    </ligand>
</feature>
<evidence type="ECO:0000256" key="4">
    <source>
        <dbReference type="PIRSR" id="PIRSR001365-1"/>
    </source>
</evidence>
<sequence length="297" mass="32178">MSIFHGLSAFPITPANEHGIVDTDGVMHLIDHLSASGVNSIGLLGSTGVYAYLTRIERNRAVRAAVQAARGRVPVIVGIGALRTDDAQNLARDAEAEGADGLLMAPVSYTPLTQDETFQHYKAVTEATSLPLCIYNNPSTTHFTFTKELLCRLSDIPSIKAVKMPSPKEGEVATELTELRASPVGALAIGYSGDWIAAEALLAKCDSWFSVLGGFFPKIACQLSEAAVKEDTIAVKQYQERLQPIWTLFRELGSLRVVYAAVNHLGLSDAQPPRPLLPLTKINQERVVKALEWVTIL</sequence>
<dbReference type="PANTHER" id="PTHR12128:SF66">
    <property type="entry name" value="4-HYDROXY-2-OXOGLUTARATE ALDOLASE, MITOCHONDRIAL"/>
    <property type="match status" value="1"/>
</dbReference>
<evidence type="ECO:0000256" key="2">
    <source>
        <dbReference type="ARBA" id="ARBA00023239"/>
    </source>
</evidence>
<dbReference type="EMBL" id="BAMX01000014">
    <property type="protein sequence ID" value="GAN65992.1"/>
    <property type="molecule type" value="Genomic_DNA"/>
</dbReference>
<gene>
    <name evidence="7" type="ORF">Abor_014_157</name>
    <name evidence="6" type="ORF">AcetOrient_orf04789</name>
</gene>
<evidence type="ECO:0000256" key="5">
    <source>
        <dbReference type="PIRSR" id="PIRSR001365-2"/>
    </source>
</evidence>
<feature type="active site" description="Schiff-base intermediate with substrate" evidence="4">
    <location>
        <position position="163"/>
    </location>
</feature>
<evidence type="ECO:0000313" key="7">
    <source>
        <dbReference type="EMBL" id="GAN65992.1"/>
    </source>
</evidence>
<dbReference type="CDD" id="cd00408">
    <property type="entry name" value="DHDPS-like"/>
    <property type="match status" value="1"/>
</dbReference>
<dbReference type="PANTHER" id="PTHR12128">
    <property type="entry name" value="DIHYDRODIPICOLINATE SYNTHASE"/>
    <property type="match status" value="1"/>
</dbReference>
<dbReference type="InterPro" id="IPR002220">
    <property type="entry name" value="DapA-like"/>
</dbReference>
<dbReference type="GO" id="GO:0008840">
    <property type="term" value="F:4-hydroxy-tetrahydrodipicolinate synthase activity"/>
    <property type="evidence" value="ECO:0007669"/>
    <property type="project" value="TreeGrafter"/>
</dbReference>
<dbReference type="EMBL" id="AP018515">
    <property type="protein sequence ID" value="BBC81517.1"/>
    <property type="molecule type" value="Genomic_DNA"/>
</dbReference>
<evidence type="ECO:0000313" key="8">
    <source>
        <dbReference type="Proteomes" id="UP000032670"/>
    </source>
</evidence>
<reference evidence="6 9" key="2">
    <citation type="submission" date="2018-02" db="EMBL/GenBank/DDBJ databases">
        <title>Acetobacter orientalis genome.</title>
        <authorList>
            <person name="Nakashima N."/>
            <person name="Tamura T."/>
        </authorList>
    </citation>
    <scope>NUCLEOTIDE SEQUENCE [LARGE SCALE GENOMIC DNA]</scope>
    <source>
        <strain evidence="6 9">FAN1</strain>
    </source>
</reference>
<dbReference type="SUPFAM" id="SSF51569">
    <property type="entry name" value="Aldolase"/>
    <property type="match status" value="1"/>
</dbReference>
<proteinExistence type="inferred from homology"/>
<name>A0A2Z5ZMX3_9PROT</name>
<dbReference type="InterPro" id="IPR013785">
    <property type="entry name" value="Aldolase_TIM"/>
</dbReference>